<name>A0A506Y8W2_9MICO</name>
<dbReference type="OrthoDB" id="4484240at2"/>
<protein>
    <submittedName>
        <fullName evidence="2">AzlD domain-containing protein</fullName>
    </submittedName>
</protein>
<feature type="transmembrane region" description="Helical" evidence="1">
    <location>
        <begin position="40"/>
        <end position="59"/>
    </location>
</feature>
<evidence type="ECO:0000313" key="3">
    <source>
        <dbReference type="Proteomes" id="UP000316252"/>
    </source>
</evidence>
<dbReference type="Pfam" id="PF05437">
    <property type="entry name" value="AzlD"/>
    <property type="match status" value="1"/>
</dbReference>
<dbReference type="InterPro" id="IPR008407">
    <property type="entry name" value="Brnchd-chn_aa_trnsp_AzlD"/>
</dbReference>
<keyword evidence="1" id="KW-0812">Transmembrane</keyword>
<comment type="caution">
    <text evidence="2">The sequence shown here is derived from an EMBL/GenBank/DDBJ whole genome shotgun (WGS) entry which is preliminary data.</text>
</comment>
<dbReference type="AlphaFoldDB" id="A0A506Y8W2"/>
<evidence type="ECO:0000256" key="1">
    <source>
        <dbReference type="SAM" id="Phobius"/>
    </source>
</evidence>
<evidence type="ECO:0000313" key="2">
    <source>
        <dbReference type="EMBL" id="TPW77617.1"/>
    </source>
</evidence>
<dbReference type="Proteomes" id="UP000316252">
    <property type="component" value="Unassembled WGS sequence"/>
</dbReference>
<accession>A0A506Y8W2</accession>
<keyword evidence="1" id="KW-1133">Transmembrane helix</keyword>
<organism evidence="2 3">
    <name type="scientific">Schumannella soli</name>
    <dbReference type="NCBI Taxonomy" id="2590779"/>
    <lineage>
        <taxon>Bacteria</taxon>
        <taxon>Bacillati</taxon>
        <taxon>Actinomycetota</taxon>
        <taxon>Actinomycetes</taxon>
        <taxon>Micrococcales</taxon>
        <taxon>Microbacteriaceae</taxon>
        <taxon>Schumannella</taxon>
    </lineage>
</organism>
<keyword evidence="1" id="KW-0472">Membrane</keyword>
<reference evidence="2 3" key="1">
    <citation type="submission" date="2019-06" db="EMBL/GenBank/DDBJ databases">
        <authorList>
            <person name="Li F."/>
        </authorList>
    </citation>
    <scope>NUCLEOTIDE SEQUENCE [LARGE SCALE GENOMIC DNA]</scope>
    <source>
        <strain evidence="2 3">10F1D-1</strain>
    </source>
</reference>
<gene>
    <name evidence="2" type="ORF">FJ657_02835</name>
</gene>
<proteinExistence type="predicted"/>
<feature type="transmembrane region" description="Helical" evidence="1">
    <location>
        <begin position="71"/>
        <end position="104"/>
    </location>
</feature>
<dbReference type="EMBL" id="VHQG01000001">
    <property type="protein sequence ID" value="TPW77617.1"/>
    <property type="molecule type" value="Genomic_DNA"/>
</dbReference>
<sequence>MSAMALLLPILILAVGTYAFRLVGPAVHGRVRLPRFVDDLLGDGAIVLLSALTVTSAVFEAGQFAGWARPIGVAVAVALAIVKAPFPVIVVSAALVTALLRLIFPGLDG</sequence>
<dbReference type="RefSeq" id="WP_141162145.1">
    <property type="nucleotide sequence ID" value="NZ_VHQG01000001.1"/>
</dbReference>
<keyword evidence="3" id="KW-1185">Reference proteome</keyword>